<reference evidence="1 2" key="1">
    <citation type="submission" date="2022-12" db="EMBL/GenBank/DDBJ databases">
        <title>Chromosome-scale assembly of the Ensete ventricosum genome.</title>
        <authorList>
            <person name="Dussert Y."/>
            <person name="Stocks J."/>
            <person name="Wendawek A."/>
            <person name="Woldeyes F."/>
            <person name="Nichols R.A."/>
            <person name="Borrell J.S."/>
        </authorList>
    </citation>
    <scope>NUCLEOTIDE SEQUENCE [LARGE SCALE GENOMIC DNA]</scope>
    <source>
        <strain evidence="2">cv. Maze</strain>
        <tissue evidence="1">Seeds</tissue>
    </source>
</reference>
<name>A0AAV8QBS6_ENSVE</name>
<proteinExistence type="predicted"/>
<accession>A0AAV8QBS6</accession>
<dbReference type="AlphaFoldDB" id="A0AAV8QBS6"/>
<evidence type="ECO:0000313" key="2">
    <source>
        <dbReference type="Proteomes" id="UP001222027"/>
    </source>
</evidence>
<keyword evidence="2" id="KW-1185">Reference proteome</keyword>
<gene>
    <name evidence="1" type="ORF">OPV22_006483</name>
</gene>
<organism evidence="1 2">
    <name type="scientific">Ensete ventricosum</name>
    <name type="common">Abyssinian banana</name>
    <name type="synonym">Musa ensete</name>
    <dbReference type="NCBI Taxonomy" id="4639"/>
    <lineage>
        <taxon>Eukaryota</taxon>
        <taxon>Viridiplantae</taxon>
        <taxon>Streptophyta</taxon>
        <taxon>Embryophyta</taxon>
        <taxon>Tracheophyta</taxon>
        <taxon>Spermatophyta</taxon>
        <taxon>Magnoliopsida</taxon>
        <taxon>Liliopsida</taxon>
        <taxon>Zingiberales</taxon>
        <taxon>Musaceae</taxon>
        <taxon>Ensete</taxon>
    </lineage>
</organism>
<protein>
    <submittedName>
        <fullName evidence="1">Uncharacterized protein</fullName>
    </submittedName>
</protein>
<sequence>MPKMEEDAEVCLGRGEPCSSFISVEQPSLELEAAATVDADDYNGKEPSPSCILPLFCEVSVALPPLVRVAYKSLLCNWNLDQRSIEVQCQGISFYGILDDIEFQPVSYDQRMPLQDLMNEE</sequence>
<dbReference type="EMBL" id="JAQQAF010000002">
    <property type="protein sequence ID" value="KAJ8505597.1"/>
    <property type="molecule type" value="Genomic_DNA"/>
</dbReference>
<dbReference type="Proteomes" id="UP001222027">
    <property type="component" value="Unassembled WGS sequence"/>
</dbReference>
<comment type="caution">
    <text evidence="1">The sequence shown here is derived from an EMBL/GenBank/DDBJ whole genome shotgun (WGS) entry which is preliminary data.</text>
</comment>
<evidence type="ECO:0000313" key="1">
    <source>
        <dbReference type="EMBL" id="KAJ8505597.1"/>
    </source>
</evidence>